<evidence type="ECO:0000313" key="4">
    <source>
        <dbReference type="EMBL" id="CAB4742467.1"/>
    </source>
</evidence>
<dbReference type="CDD" id="cd07812">
    <property type="entry name" value="SRPBCC"/>
    <property type="match status" value="1"/>
</dbReference>
<proteinExistence type="predicted"/>
<gene>
    <name evidence="2" type="ORF">UFOPK1795_00783</name>
    <name evidence="3" type="ORF">UFOPK2275_00116</name>
    <name evidence="4" type="ORF">UFOPK2816_00372</name>
</gene>
<organism evidence="2">
    <name type="scientific">freshwater metagenome</name>
    <dbReference type="NCBI Taxonomy" id="449393"/>
    <lineage>
        <taxon>unclassified sequences</taxon>
        <taxon>metagenomes</taxon>
        <taxon>ecological metagenomes</taxon>
    </lineage>
</organism>
<dbReference type="EMBL" id="CAEZUG010000041">
    <property type="protein sequence ID" value="CAB4594430.1"/>
    <property type="molecule type" value="Genomic_DNA"/>
</dbReference>
<dbReference type="InterPro" id="IPR023393">
    <property type="entry name" value="START-like_dom_sf"/>
</dbReference>
<dbReference type="EMBL" id="CAEZWQ010000005">
    <property type="protein sequence ID" value="CAB4654145.1"/>
    <property type="molecule type" value="Genomic_DNA"/>
</dbReference>
<keyword evidence="1" id="KW-0472">Membrane</keyword>
<keyword evidence="1" id="KW-1133">Transmembrane helix</keyword>
<dbReference type="AlphaFoldDB" id="A0A6J6G1M9"/>
<sequence length="141" mass="15978">MTSNHLAISLEIEAPIQKVWEELANWEKQSDWMLQTRVWVTSKIQSGVGTQISALTGIKSFGILDTMEVTNWQPPHICDVIHTGRVIRGTGRFELTAIDAVRTRFDWSEEVIAPRALFILMVPGLYVGVRISLARFARSLR</sequence>
<reference evidence="2" key="1">
    <citation type="submission" date="2020-05" db="EMBL/GenBank/DDBJ databases">
        <authorList>
            <person name="Chiriac C."/>
            <person name="Salcher M."/>
            <person name="Ghai R."/>
            <person name="Kavagutti S V."/>
        </authorList>
    </citation>
    <scope>NUCLEOTIDE SEQUENCE</scope>
</reference>
<protein>
    <submittedName>
        <fullName evidence="2">Unannotated protein</fullName>
    </submittedName>
</protein>
<keyword evidence="1" id="KW-0812">Transmembrane</keyword>
<dbReference type="Gene3D" id="3.30.530.20">
    <property type="match status" value="1"/>
</dbReference>
<accession>A0A6J6G1M9</accession>
<dbReference type="EMBL" id="CAEZZB010000026">
    <property type="protein sequence ID" value="CAB4742467.1"/>
    <property type="molecule type" value="Genomic_DNA"/>
</dbReference>
<evidence type="ECO:0000313" key="2">
    <source>
        <dbReference type="EMBL" id="CAB4594430.1"/>
    </source>
</evidence>
<evidence type="ECO:0000313" key="3">
    <source>
        <dbReference type="EMBL" id="CAB4654145.1"/>
    </source>
</evidence>
<feature type="transmembrane region" description="Helical" evidence="1">
    <location>
        <begin position="112"/>
        <end position="133"/>
    </location>
</feature>
<name>A0A6J6G1M9_9ZZZZ</name>
<evidence type="ECO:0000256" key="1">
    <source>
        <dbReference type="SAM" id="Phobius"/>
    </source>
</evidence>
<dbReference type="SUPFAM" id="SSF55961">
    <property type="entry name" value="Bet v1-like"/>
    <property type="match status" value="1"/>
</dbReference>